<evidence type="ECO:0000313" key="2">
    <source>
        <dbReference type="EMBL" id="TWT92085.1"/>
    </source>
</evidence>
<feature type="transmembrane region" description="Helical" evidence="1">
    <location>
        <begin position="127"/>
        <end position="150"/>
    </location>
</feature>
<dbReference type="Proteomes" id="UP000320176">
    <property type="component" value="Unassembled WGS sequence"/>
</dbReference>
<keyword evidence="1" id="KW-0812">Transmembrane</keyword>
<feature type="transmembrane region" description="Helical" evidence="1">
    <location>
        <begin position="25"/>
        <end position="48"/>
    </location>
</feature>
<feature type="transmembrane region" description="Helical" evidence="1">
    <location>
        <begin position="621"/>
        <end position="643"/>
    </location>
</feature>
<feature type="transmembrane region" description="Helical" evidence="1">
    <location>
        <begin position="517"/>
        <end position="536"/>
    </location>
</feature>
<dbReference type="PANTHER" id="PTHR43471">
    <property type="entry name" value="ABC TRANSPORTER PERMEASE"/>
    <property type="match status" value="1"/>
</dbReference>
<dbReference type="RefSeq" id="WP_146523292.1">
    <property type="nucleotide sequence ID" value="NZ_CP151726.1"/>
</dbReference>
<keyword evidence="1" id="KW-1133">Transmembrane helix</keyword>
<organism evidence="2 3">
    <name type="scientific">Stieleria varia</name>
    <dbReference type="NCBI Taxonomy" id="2528005"/>
    <lineage>
        <taxon>Bacteria</taxon>
        <taxon>Pseudomonadati</taxon>
        <taxon>Planctomycetota</taxon>
        <taxon>Planctomycetia</taxon>
        <taxon>Pirellulales</taxon>
        <taxon>Pirellulaceae</taxon>
        <taxon>Stieleria</taxon>
    </lineage>
</organism>
<gene>
    <name evidence="2" type="ORF">Pla52n_63820</name>
</gene>
<evidence type="ECO:0000256" key="1">
    <source>
        <dbReference type="SAM" id="Phobius"/>
    </source>
</evidence>
<dbReference type="EMBL" id="SJPN01000012">
    <property type="protein sequence ID" value="TWT92085.1"/>
    <property type="molecule type" value="Genomic_DNA"/>
</dbReference>
<protein>
    <recommendedName>
        <fullName evidence="4">ABC-2 family transporter protein</fullName>
    </recommendedName>
</protein>
<reference evidence="2 3" key="1">
    <citation type="submission" date="2019-02" db="EMBL/GenBank/DDBJ databases">
        <title>Deep-cultivation of Planctomycetes and their phenomic and genomic characterization uncovers novel biology.</title>
        <authorList>
            <person name="Wiegand S."/>
            <person name="Jogler M."/>
            <person name="Boedeker C."/>
            <person name="Pinto D."/>
            <person name="Vollmers J."/>
            <person name="Rivas-Marin E."/>
            <person name="Kohn T."/>
            <person name="Peeters S.H."/>
            <person name="Heuer A."/>
            <person name="Rast P."/>
            <person name="Oberbeckmann S."/>
            <person name="Bunk B."/>
            <person name="Jeske O."/>
            <person name="Meyerdierks A."/>
            <person name="Storesund J.E."/>
            <person name="Kallscheuer N."/>
            <person name="Luecker S."/>
            <person name="Lage O.M."/>
            <person name="Pohl T."/>
            <person name="Merkel B.J."/>
            <person name="Hornburger P."/>
            <person name="Mueller R.-W."/>
            <person name="Bruemmer F."/>
            <person name="Labrenz M."/>
            <person name="Spormann A.M."/>
            <person name="Op Den Camp H."/>
            <person name="Overmann J."/>
            <person name="Amann R."/>
            <person name="Jetten M.S.M."/>
            <person name="Mascher T."/>
            <person name="Medema M.H."/>
            <person name="Devos D.P."/>
            <person name="Kaster A.-K."/>
            <person name="Ovreas L."/>
            <person name="Rohde M."/>
            <person name="Galperin M.Y."/>
            <person name="Jogler C."/>
        </authorList>
    </citation>
    <scope>NUCLEOTIDE SEQUENCE [LARGE SCALE GENOMIC DNA]</scope>
    <source>
        <strain evidence="2 3">Pla52n</strain>
    </source>
</reference>
<keyword evidence="3" id="KW-1185">Reference proteome</keyword>
<accession>A0A5C5ZYI8</accession>
<evidence type="ECO:0000313" key="3">
    <source>
        <dbReference type="Proteomes" id="UP000320176"/>
    </source>
</evidence>
<evidence type="ECO:0008006" key="4">
    <source>
        <dbReference type="Google" id="ProtNLM"/>
    </source>
</evidence>
<dbReference type="OrthoDB" id="231083at2"/>
<sequence>MILQPDDFWSFYEWLFRPGAFVESALLQGAVLIVLAIMLGLMVGYIIAAARYGPGEGFFSMARAIRDLLFVDLPGTSPRRIFALARLAFKEAIRRKVLFVVGLFVVILLLAGWFLNTESNDPARLYISFVLTATNYLVLALALFISAFSLPQDIQARTIYTIVTKPVRATEIVLGRMLGFIGVGTMMLIPMGLLSYVFVTRGLRHDHVEVVEVAEVDGGRLEGKTDYVSAHNHRFTIEAGETQGLTDFNRGHRHVVTRADDGKFTIGAPTDALRARVPSYGAITFYDRSGQEKEEGIDVGNERLAGGYRSQGISRVIGMSGGSRQIQHGYIEGGTLGSVVYSFGNVTPDRYPNGLQVDMSIRAYRSWKGDIEAGIRGSLVLRNPDTKAESNPLAFVINEYVVDEKLLPQVSDGTNGSGEPARVAAFEQWFSPEDKEKAEKGELNLAELVTPDGRVDLVLRCLDRSQYIGVTQSGIYLRPAESTFAWNLAKAYGSIWLQMTMIIGFGVMFSTFLSGPVAMVATTVCILLGFFAEGIYDTRHYMDSNINRGGGPVESLIRLVKQDAMTTELDVEGAAYSLIKVTDAIIVYAMDALATAMPNLPKMVGTAEYAASGFDIFGALLARHGVATLGYVILAFLISYFFLKSREIAA</sequence>
<dbReference type="PANTHER" id="PTHR43471:SF10">
    <property type="entry name" value="SLL1107 PROTEIN"/>
    <property type="match status" value="1"/>
</dbReference>
<keyword evidence="1" id="KW-0472">Membrane</keyword>
<feature type="transmembrane region" description="Helical" evidence="1">
    <location>
        <begin position="178"/>
        <end position="199"/>
    </location>
</feature>
<proteinExistence type="predicted"/>
<name>A0A5C5ZYI8_9BACT</name>
<feature type="transmembrane region" description="Helical" evidence="1">
    <location>
        <begin position="97"/>
        <end position="115"/>
    </location>
</feature>
<dbReference type="AlphaFoldDB" id="A0A5C5ZYI8"/>
<comment type="caution">
    <text evidence="2">The sequence shown here is derived from an EMBL/GenBank/DDBJ whole genome shotgun (WGS) entry which is preliminary data.</text>
</comment>